<feature type="compositionally biased region" description="Basic and acidic residues" evidence="2">
    <location>
        <begin position="36"/>
        <end position="48"/>
    </location>
</feature>
<dbReference type="Gene3D" id="1.25.40.10">
    <property type="entry name" value="Tetratricopeptide repeat domain"/>
    <property type="match status" value="1"/>
</dbReference>
<keyword evidence="1" id="KW-0175">Coiled coil</keyword>
<feature type="compositionally biased region" description="Acidic residues" evidence="2">
    <location>
        <begin position="244"/>
        <end position="253"/>
    </location>
</feature>
<feature type="compositionally biased region" description="Polar residues" evidence="2">
    <location>
        <begin position="262"/>
        <end position="271"/>
    </location>
</feature>
<dbReference type="InterPro" id="IPR011990">
    <property type="entry name" value="TPR-like_helical_dom_sf"/>
</dbReference>
<evidence type="ECO:0000313" key="3">
    <source>
        <dbReference type="EMBL" id="CAE0606472.1"/>
    </source>
</evidence>
<feature type="region of interest" description="Disordered" evidence="2">
    <location>
        <begin position="244"/>
        <end position="278"/>
    </location>
</feature>
<dbReference type="EMBL" id="HBIS01000341">
    <property type="protein sequence ID" value="CAE0606473.1"/>
    <property type="molecule type" value="Transcribed_RNA"/>
</dbReference>
<sequence length="405" mass="44159">MAGKTPTHVGRKDAKETNHGKRKDRKPRDGVSIPPRLRDATKKPNTTQRREALFAWTTAAFTTLQATSAGPKRQAQAIEAETALSLRYVLDQLEEEGIKEATMLIEELQKRGMADRQAILDEESRAKAAIAKARAEGEREAVRSLAMGKTLCATPYGVDIVGISTSILAIGALVGGLSARSRKLELEKVNEKLRAVNQQLRQQTRKGMSPSVNTLYAPGLTYAPQQGRSTGNSTLKNNAVSFLSEEEAEEADEEYVKKEDNNGSSTSTSKYSPGASVDLEPAGPVCDLEVPAALRHGKRSLREGKGSEALAYFNKALMLTRQQGDKIQERRASRGVAAAKKLQGDLKGAISYQHKVLQLSQEMQDFTGDSDALGTIADLYTELGDLETAGEYYDKYLTVLGREIE</sequence>
<proteinExistence type="predicted"/>
<protein>
    <submittedName>
        <fullName evidence="3">Uncharacterized protein</fullName>
    </submittedName>
</protein>
<dbReference type="Pfam" id="PF13181">
    <property type="entry name" value="TPR_8"/>
    <property type="match status" value="1"/>
</dbReference>
<reference evidence="3" key="1">
    <citation type="submission" date="2021-01" db="EMBL/GenBank/DDBJ databases">
        <authorList>
            <person name="Corre E."/>
            <person name="Pelletier E."/>
            <person name="Niang G."/>
            <person name="Scheremetjew M."/>
            <person name="Finn R."/>
            <person name="Kale V."/>
            <person name="Holt S."/>
            <person name="Cochrane G."/>
            <person name="Meng A."/>
            <person name="Brown T."/>
            <person name="Cohen L."/>
        </authorList>
    </citation>
    <scope>NUCLEOTIDE SEQUENCE</scope>
    <source>
        <strain evidence="3">CCMP1897</strain>
    </source>
</reference>
<dbReference type="GO" id="GO:0015995">
    <property type="term" value="P:chlorophyll biosynthetic process"/>
    <property type="evidence" value="ECO:0007669"/>
    <property type="project" value="InterPro"/>
</dbReference>
<feature type="region of interest" description="Disordered" evidence="2">
    <location>
        <begin position="1"/>
        <end position="48"/>
    </location>
</feature>
<accession>A0A6U9PJP8</accession>
<dbReference type="EMBL" id="HBIS01000340">
    <property type="protein sequence ID" value="CAE0606472.1"/>
    <property type="molecule type" value="Transcribed_RNA"/>
</dbReference>
<dbReference type="PANTHER" id="PTHR47310">
    <property type="entry name" value="PROTEIN FLUORESCENT IN BLUE LIGHT, CHLOROPLASTIC"/>
    <property type="match status" value="1"/>
</dbReference>
<dbReference type="PANTHER" id="PTHR47310:SF2">
    <property type="entry name" value="PROTEIN FLUORESCENT IN BLUE LIGHT, CHLOROPLASTIC"/>
    <property type="match status" value="1"/>
</dbReference>
<dbReference type="AlphaFoldDB" id="A0A6U9PJP8"/>
<evidence type="ECO:0000256" key="2">
    <source>
        <dbReference type="SAM" id="MobiDB-lite"/>
    </source>
</evidence>
<evidence type="ECO:0000313" key="4">
    <source>
        <dbReference type="EMBL" id="CAE0606473.1"/>
    </source>
</evidence>
<feature type="compositionally biased region" description="Basic and acidic residues" evidence="2">
    <location>
        <begin position="10"/>
        <end position="19"/>
    </location>
</feature>
<name>A0A6U9PJP8_9CHLO</name>
<feature type="coiled-coil region" evidence="1">
    <location>
        <begin position="179"/>
        <end position="206"/>
    </location>
</feature>
<gene>
    <name evidence="3" type="ORF">PSAL00342_LOCUS288</name>
    <name evidence="4" type="ORF">PSAL00342_LOCUS289</name>
</gene>
<dbReference type="InterPro" id="IPR044243">
    <property type="entry name" value="FLU"/>
</dbReference>
<dbReference type="SUPFAM" id="SSF48452">
    <property type="entry name" value="TPR-like"/>
    <property type="match status" value="1"/>
</dbReference>
<evidence type="ECO:0000256" key="1">
    <source>
        <dbReference type="SAM" id="Coils"/>
    </source>
</evidence>
<organism evidence="3">
    <name type="scientific">Picocystis salinarum</name>
    <dbReference type="NCBI Taxonomy" id="88271"/>
    <lineage>
        <taxon>Eukaryota</taxon>
        <taxon>Viridiplantae</taxon>
        <taxon>Chlorophyta</taxon>
        <taxon>Picocystophyceae</taxon>
        <taxon>Picocystales</taxon>
        <taxon>Picocystaceae</taxon>
        <taxon>Picocystis</taxon>
    </lineage>
</organism>
<dbReference type="InterPro" id="IPR019734">
    <property type="entry name" value="TPR_rpt"/>
</dbReference>